<keyword evidence="2" id="KW-1185">Reference proteome</keyword>
<protein>
    <submittedName>
        <fullName evidence="1">Putative ATP-binding cassette sub-family A member 3</fullName>
    </submittedName>
</protein>
<dbReference type="GO" id="GO:0005524">
    <property type="term" value="F:ATP binding"/>
    <property type="evidence" value="ECO:0007669"/>
    <property type="project" value="UniProtKB-KW"/>
</dbReference>
<sequence length="253" mass="27933">MFPAVSNSPPLSMNISVYGETYVPYQVTNSSTAIGLGKVYASQFNGTRTSTEFVNMSYPDLSMADFLLDRNENTTVSFNFDNLMASTFNLATGEADKIMSVAHFNNQPYHSAPMSSVLQLLVVGLHLGSLELHHTLRVILRPVRSFQCGSVFRRRQIPLHLPATVPPRMGDHSSHVPGVFSLHCSIDRVRHDDDVQRRVWVHHLPGGGSPTRSRVELGECRPHLGLGVCILAVVFVGKGDGRFLQQLSDTFSV</sequence>
<dbReference type="EMBL" id="MRZV01000138">
    <property type="protein sequence ID" value="PIK57569.1"/>
    <property type="molecule type" value="Genomic_DNA"/>
</dbReference>
<gene>
    <name evidence="1" type="ORF">BSL78_05477</name>
</gene>
<comment type="caution">
    <text evidence="1">The sequence shown here is derived from an EMBL/GenBank/DDBJ whole genome shotgun (WGS) entry which is preliminary data.</text>
</comment>
<dbReference type="Proteomes" id="UP000230750">
    <property type="component" value="Unassembled WGS sequence"/>
</dbReference>
<evidence type="ECO:0000313" key="1">
    <source>
        <dbReference type="EMBL" id="PIK57569.1"/>
    </source>
</evidence>
<name>A0A2G8LBE7_STIJA</name>
<keyword evidence="1" id="KW-0067">ATP-binding</keyword>
<keyword evidence="1" id="KW-0547">Nucleotide-binding</keyword>
<proteinExistence type="predicted"/>
<dbReference type="AlphaFoldDB" id="A0A2G8LBE7"/>
<evidence type="ECO:0000313" key="2">
    <source>
        <dbReference type="Proteomes" id="UP000230750"/>
    </source>
</evidence>
<organism evidence="1 2">
    <name type="scientific">Stichopus japonicus</name>
    <name type="common">Sea cucumber</name>
    <dbReference type="NCBI Taxonomy" id="307972"/>
    <lineage>
        <taxon>Eukaryota</taxon>
        <taxon>Metazoa</taxon>
        <taxon>Echinodermata</taxon>
        <taxon>Eleutherozoa</taxon>
        <taxon>Echinozoa</taxon>
        <taxon>Holothuroidea</taxon>
        <taxon>Aspidochirotacea</taxon>
        <taxon>Aspidochirotida</taxon>
        <taxon>Stichopodidae</taxon>
        <taxon>Apostichopus</taxon>
    </lineage>
</organism>
<reference evidence="1" key="1">
    <citation type="journal article" date="2017" name="PLoS Biol.">
        <title>The sea cucumber genome provides insights into morphological evolution and visceral regeneration.</title>
        <authorList>
            <person name="Zhang X."/>
            <person name="Sun L."/>
            <person name="Yuan J."/>
            <person name="Sun Y."/>
            <person name="Gao Y."/>
            <person name="Zhang L."/>
            <person name="Li S."/>
            <person name="Dai H."/>
            <person name="Hamel J.F."/>
            <person name="Liu C."/>
            <person name="Yu Y."/>
            <person name="Liu S."/>
            <person name="Lin W."/>
            <person name="Guo K."/>
            <person name="Jin S."/>
            <person name="Xu P."/>
            <person name="Storey K.B."/>
            <person name="Huan P."/>
            <person name="Zhang T."/>
            <person name="Zhou Y."/>
            <person name="Zhang J."/>
            <person name="Lin C."/>
            <person name="Li X."/>
            <person name="Xing L."/>
            <person name="Huo D."/>
            <person name="Sun M."/>
            <person name="Wang L."/>
            <person name="Mercier A."/>
            <person name="Li F."/>
            <person name="Yang H."/>
            <person name="Xiang J."/>
        </authorList>
    </citation>
    <scope>NUCLEOTIDE SEQUENCE [LARGE SCALE GENOMIC DNA]</scope>
    <source>
        <strain evidence="1">Shaxun</strain>
        <tissue evidence="1">Muscle</tissue>
    </source>
</reference>
<accession>A0A2G8LBE7</accession>